<reference evidence="7" key="1">
    <citation type="submission" date="2021-01" db="EMBL/GenBank/DDBJ databases">
        <authorList>
            <consortium name="Genoscope - CEA"/>
            <person name="William W."/>
        </authorList>
    </citation>
    <scope>NUCLEOTIDE SEQUENCE</scope>
</reference>
<dbReference type="SMART" id="SM00220">
    <property type="entry name" value="S_TKc"/>
    <property type="match status" value="1"/>
</dbReference>
<evidence type="ECO:0000313" key="7">
    <source>
        <dbReference type="EMBL" id="CAD8163614.1"/>
    </source>
</evidence>
<dbReference type="PANTHER" id="PTHR24345">
    <property type="entry name" value="SERINE/THREONINE-PROTEIN KINASE PLK"/>
    <property type="match status" value="1"/>
</dbReference>
<evidence type="ECO:0000256" key="2">
    <source>
        <dbReference type="ARBA" id="ARBA00022679"/>
    </source>
</evidence>
<sequence length="514" mass="60991">MFSSILQISNYVIDTTQLLGQGAYGKVFLALKKDDPNKYCAKFVNVNSIKNNKELKIIDYIKDKQNQNIVRVHYCVQMEEKKMIVIIMEKCESDLKKEITIRQQSNKMFTEQEAVQIMKQLFNGYKILYQYQIVHRDIKPANILIENGIYKIADFGISKIYQSDQNFLNITKNGTPEFMAPELTSQYLFKPSDLTYIKGNTSKFQTNINSSQLNQQSTFNQFQNIISQNSFEEKQKKQKLLHKIDIYSFGILFYFLLTGGYPFETNRDSIMEFHEKLKTIPFQFPPQFNISQNNRQLVERMITYSPIDRIDFPTIAQQFGMRNPPIFNIENCNFRPFQQSFLQNTSQLPDYKQIQDWLQTYRNMFIEKCCQNNNVIKIYRNYCDLCLNLAILMLNLQVTLDKINDYIIKYKQLNKGDIEFQIEAKLDKTFYIIEYCRIAKSQFINKIFDYQSIKTYGEEHLKFMFISQKLIKGIYKYQGLSATPQPIYIYFVEQIKKDLSLTKEQYKKFLDETI</sequence>
<evidence type="ECO:0000256" key="5">
    <source>
        <dbReference type="ARBA" id="ARBA00022840"/>
    </source>
</evidence>
<dbReference type="PROSITE" id="PS50011">
    <property type="entry name" value="PROTEIN_KINASE_DOM"/>
    <property type="match status" value="1"/>
</dbReference>
<evidence type="ECO:0000256" key="4">
    <source>
        <dbReference type="ARBA" id="ARBA00022777"/>
    </source>
</evidence>
<dbReference type="PANTHER" id="PTHR24345:SF0">
    <property type="entry name" value="CELL CYCLE SERINE_THREONINE-PROTEIN KINASE CDC5_MSD2"/>
    <property type="match status" value="1"/>
</dbReference>
<dbReference type="CDD" id="cd14014">
    <property type="entry name" value="STKc_PknB_like"/>
    <property type="match status" value="1"/>
</dbReference>
<dbReference type="AlphaFoldDB" id="A0A8S1UGZ0"/>
<dbReference type="Pfam" id="PF00069">
    <property type="entry name" value="Pkinase"/>
    <property type="match status" value="2"/>
</dbReference>
<accession>A0A8S1UGZ0</accession>
<feature type="domain" description="Protein kinase" evidence="6">
    <location>
        <begin position="13"/>
        <end position="327"/>
    </location>
</feature>
<keyword evidence="4" id="KW-0418">Kinase</keyword>
<dbReference type="PROSITE" id="PS00108">
    <property type="entry name" value="PROTEIN_KINASE_ST"/>
    <property type="match status" value="1"/>
</dbReference>
<keyword evidence="8" id="KW-1185">Reference proteome</keyword>
<evidence type="ECO:0000313" key="8">
    <source>
        <dbReference type="Proteomes" id="UP000689195"/>
    </source>
</evidence>
<dbReference type="EMBL" id="CAJJDO010000039">
    <property type="protein sequence ID" value="CAD8163614.1"/>
    <property type="molecule type" value="Genomic_DNA"/>
</dbReference>
<dbReference type="InterPro" id="IPR008271">
    <property type="entry name" value="Ser/Thr_kinase_AS"/>
</dbReference>
<dbReference type="InterPro" id="IPR000719">
    <property type="entry name" value="Prot_kinase_dom"/>
</dbReference>
<evidence type="ECO:0000256" key="3">
    <source>
        <dbReference type="ARBA" id="ARBA00022741"/>
    </source>
</evidence>
<dbReference type="OrthoDB" id="669224at2759"/>
<dbReference type="GO" id="GO:0004674">
    <property type="term" value="F:protein serine/threonine kinase activity"/>
    <property type="evidence" value="ECO:0007669"/>
    <property type="project" value="UniProtKB-KW"/>
</dbReference>
<keyword evidence="5" id="KW-0067">ATP-binding</keyword>
<organism evidence="7 8">
    <name type="scientific">Paramecium pentaurelia</name>
    <dbReference type="NCBI Taxonomy" id="43138"/>
    <lineage>
        <taxon>Eukaryota</taxon>
        <taxon>Sar</taxon>
        <taxon>Alveolata</taxon>
        <taxon>Ciliophora</taxon>
        <taxon>Intramacronucleata</taxon>
        <taxon>Oligohymenophorea</taxon>
        <taxon>Peniculida</taxon>
        <taxon>Parameciidae</taxon>
        <taxon>Paramecium</taxon>
    </lineage>
</organism>
<gene>
    <name evidence="7" type="ORF">PPENT_87.1.T0390309</name>
</gene>
<proteinExistence type="predicted"/>
<keyword evidence="1" id="KW-0723">Serine/threonine-protein kinase</keyword>
<protein>
    <recommendedName>
        <fullName evidence="6">Protein kinase domain-containing protein</fullName>
    </recommendedName>
</protein>
<keyword evidence="2" id="KW-0808">Transferase</keyword>
<dbReference type="GO" id="GO:0005524">
    <property type="term" value="F:ATP binding"/>
    <property type="evidence" value="ECO:0007669"/>
    <property type="project" value="UniProtKB-KW"/>
</dbReference>
<dbReference type="Proteomes" id="UP000689195">
    <property type="component" value="Unassembled WGS sequence"/>
</dbReference>
<keyword evidence="3" id="KW-0547">Nucleotide-binding</keyword>
<evidence type="ECO:0000259" key="6">
    <source>
        <dbReference type="PROSITE" id="PS50011"/>
    </source>
</evidence>
<dbReference type="GO" id="GO:0005634">
    <property type="term" value="C:nucleus"/>
    <property type="evidence" value="ECO:0007669"/>
    <property type="project" value="TreeGrafter"/>
</dbReference>
<name>A0A8S1UGZ0_9CILI</name>
<evidence type="ECO:0000256" key="1">
    <source>
        <dbReference type="ARBA" id="ARBA00022527"/>
    </source>
</evidence>
<comment type="caution">
    <text evidence="7">The sequence shown here is derived from an EMBL/GenBank/DDBJ whole genome shotgun (WGS) entry which is preliminary data.</text>
</comment>